<dbReference type="PANTHER" id="PTHR33169">
    <property type="entry name" value="PADR-FAMILY TRANSCRIPTIONAL REGULATOR"/>
    <property type="match status" value="1"/>
</dbReference>
<dbReference type="EMBL" id="CP002467">
    <property type="protein sequence ID" value="ADV83408.1"/>
    <property type="molecule type" value="Genomic_DNA"/>
</dbReference>
<reference evidence="2 3" key="1">
    <citation type="journal article" date="2012" name="Stand. Genomic Sci.">
        <title>Complete genome sequence of Terriglobus saanensis type strain SP1PR4(T), an Acidobacteria from tundra soil.</title>
        <authorList>
            <person name="Rawat S.R."/>
            <person name="Mannisto M.K."/>
            <person name="Starovoytov V."/>
            <person name="Goodwin L."/>
            <person name="Nolan M."/>
            <person name="Hauser L."/>
            <person name="Land M."/>
            <person name="Davenport K.W."/>
            <person name="Woyke T."/>
            <person name="Haggblom M.M."/>
        </authorList>
    </citation>
    <scope>NUCLEOTIDE SEQUENCE</scope>
    <source>
        <strain evidence="3">ATCC BAA-1853 / DSM 23119 / SP1PR4</strain>
    </source>
</reference>
<keyword evidence="3" id="KW-1185">Reference proteome</keyword>
<gene>
    <name evidence="2" type="ordered locus">AciPR4_2630</name>
</gene>
<feature type="domain" description="Transcription regulator PadR N-terminal" evidence="1">
    <location>
        <begin position="16"/>
        <end position="89"/>
    </location>
</feature>
<dbReference type="InterPro" id="IPR036388">
    <property type="entry name" value="WH-like_DNA-bd_sf"/>
</dbReference>
<evidence type="ECO:0000313" key="3">
    <source>
        <dbReference type="Proteomes" id="UP000006844"/>
    </source>
</evidence>
<dbReference type="InterPro" id="IPR005149">
    <property type="entry name" value="Tscrpt_reg_PadR_N"/>
</dbReference>
<evidence type="ECO:0000313" key="2">
    <source>
        <dbReference type="EMBL" id="ADV83408.1"/>
    </source>
</evidence>
<evidence type="ECO:0000259" key="1">
    <source>
        <dbReference type="Pfam" id="PF03551"/>
    </source>
</evidence>
<dbReference type="KEGG" id="tsa:AciPR4_2630"/>
<proteinExistence type="predicted"/>
<dbReference type="Gene3D" id="1.10.10.10">
    <property type="entry name" value="Winged helix-like DNA-binding domain superfamily/Winged helix DNA-binding domain"/>
    <property type="match status" value="1"/>
</dbReference>
<dbReference type="Pfam" id="PF03551">
    <property type="entry name" value="PadR"/>
    <property type="match status" value="1"/>
</dbReference>
<dbReference type="SUPFAM" id="SSF46785">
    <property type="entry name" value="Winged helix' DNA-binding domain"/>
    <property type="match status" value="1"/>
</dbReference>
<dbReference type="HOGENOM" id="CLU_063440_3_3_0"/>
<dbReference type="InterPro" id="IPR036390">
    <property type="entry name" value="WH_DNA-bd_sf"/>
</dbReference>
<dbReference type="InterPro" id="IPR052509">
    <property type="entry name" value="Metal_resp_DNA-bind_regulator"/>
</dbReference>
<dbReference type="InterPro" id="IPR017799">
    <property type="entry name" value="Tscrpt_reg_PadR_acidobac-type"/>
</dbReference>
<dbReference type="Proteomes" id="UP000006844">
    <property type="component" value="Chromosome"/>
</dbReference>
<accession>E8V160</accession>
<organism evidence="2 3">
    <name type="scientific">Terriglobus saanensis (strain ATCC BAA-1853 / DSM 23119 / SP1PR4)</name>
    <dbReference type="NCBI Taxonomy" id="401053"/>
    <lineage>
        <taxon>Bacteria</taxon>
        <taxon>Pseudomonadati</taxon>
        <taxon>Acidobacteriota</taxon>
        <taxon>Terriglobia</taxon>
        <taxon>Terriglobales</taxon>
        <taxon>Acidobacteriaceae</taxon>
        <taxon>Terriglobus</taxon>
    </lineage>
</organism>
<dbReference type="PANTHER" id="PTHR33169:SF14">
    <property type="entry name" value="TRANSCRIPTIONAL REGULATOR RV3488"/>
    <property type="match status" value="1"/>
</dbReference>
<dbReference type="AlphaFoldDB" id="E8V160"/>
<protein>
    <submittedName>
        <fullName evidence="2">Transcriptional regulator, PadR-like family</fullName>
    </submittedName>
</protein>
<name>E8V160_TERSS</name>
<dbReference type="NCBIfam" id="TIGR03433">
    <property type="entry name" value="padR_acidobact"/>
    <property type="match status" value="1"/>
</dbReference>
<sequence length="114" mass="12660">MPPSTDLLQGTLDVLILRTLALEPMHGWGIASRIQNVSKDVLQIGQGSLYPALHRLEYKGWIESDWGSSENNRRAKFYSLTRAGEKQLKAELQQWNRLSTAIALVLGQGAEVSA</sequence>
<dbReference type="STRING" id="401053.AciPR4_2630"/>
<dbReference type="OrthoDB" id="121167at2"/>
<dbReference type="RefSeq" id="WP_013569141.1">
    <property type="nucleotide sequence ID" value="NC_014963.1"/>
</dbReference>
<dbReference type="eggNOG" id="COG1695">
    <property type="taxonomic scope" value="Bacteria"/>
</dbReference>